<keyword evidence="4" id="KW-1185">Reference proteome</keyword>
<protein>
    <submittedName>
        <fullName evidence="3">BolA family transcriptional regulator</fullName>
    </submittedName>
</protein>
<comment type="caution">
    <text evidence="3">The sequence shown here is derived from an EMBL/GenBank/DDBJ whole genome shotgun (WGS) entry which is preliminary data.</text>
</comment>
<dbReference type="RefSeq" id="WP_039713499.1">
    <property type="nucleotide sequence ID" value="NZ_JTJC03000009.1"/>
</dbReference>
<dbReference type="InterPro" id="IPR050961">
    <property type="entry name" value="BolA/IbaG_stress_morph_reg"/>
</dbReference>
<sequence length="86" mass="9427">MISPQQVEEMIKVAMPDAQVQVQDLTGGGDHYQVVVVSSQFEGKGRVQQHQLVYSSLNQAMSSEAIHALALRTYTPQAWQAASQVV</sequence>
<dbReference type="PIRSF" id="PIRSF003113">
    <property type="entry name" value="BolA"/>
    <property type="match status" value="1"/>
</dbReference>
<organism evidence="3 4">
    <name type="scientific">Scytonema millei VB511283</name>
    <dbReference type="NCBI Taxonomy" id="1245923"/>
    <lineage>
        <taxon>Bacteria</taxon>
        <taxon>Bacillati</taxon>
        <taxon>Cyanobacteriota</taxon>
        <taxon>Cyanophyceae</taxon>
        <taxon>Nostocales</taxon>
        <taxon>Scytonemataceae</taxon>
        <taxon>Scytonema</taxon>
    </lineage>
</organism>
<accession>A0A9X5EC82</accession>
<dbReference type="InterPro" id="IPR036065">
    <property type="entry name" value="BolA-like_sf"/>
</dbReference>
<dbReference type="AlphaFoldDB" id="A0A9X5EC82"/>
<comment type="similarity">
    <text evidence="1 2">Belongs to the BolA/IbaG family.</text>
</comment>
<dbReference type="Pfam" id="PF01722">
    <property type="entry name" value="BolA"/>
    <property type="match status" value="1"/>
</dbReference>
<dbReference type="PANTHER" id="PTHR46229">
    <property type="entry name" value="BOLA TRANSCRIPTION REGULATOR"/>
    <property type="match status" value="1"/>
</dbReference>
<dbReference type="PANTHER" id="PTHR46229:SF2">
    <property type="entry name" value="BOLA-LIKE PROTEIN 1"/>
    <property type="match status" value="1"/>
</dbReference>
<evidence type="ECO:0000313" key="4">
    <source>
        <dbReference type="Proteomes" id="UP000031532"/>
    </source>
</evidence>
<dbReference type="Gene3D" id="3.30.300.90">
    <property type="entry name" value="BolA-like"/>
    <property type="match status" value="1"/>
</dbReference>
<evidence type="ECO:0000256" key="1">
    <source>
        <dbReference type="ARBA" id="ARBA00005578"/>
    </source>
</evidence>
<evidence type="ECO:0000256" key="2">
    <source>
        <dbReference type="RuleBase" id="RU003860"/>
    </source>
</evidence>
<gene>
    <name evidence="3" type="ORF">QH73_0023390</name>
</gene>
<proteinExistence type="inferred from homology"/>
<dbReference type="Proteomes" id="UP000031532">
    <property type="component" value="Unassembled WGS sequence"/>
</dbReference>
<evidence type="ECO:0000313" key="3">
    <source>
        <dbReference type="EMBL" id="NHC37542.1"/>
    </source>
</evidence>
<reference evidence="3 4" key="1">
    <citation type="journal article" date="2015" name="Genome Announc.">
        <title>Draft Genome Sequence of the Terrestrial Cyanobacterium Scytonema millei VB511283, Isolated from Eastern India.</title>
        <authorList>
            <person name="Sen D."/>
            <person name="Chandrababunaidu M.M."/>
            <person name="Singh D."/>
            <person name="Sanghi N."/>
            <person name="Ghorai A."/>
            <person name="Mishra G.P."/>
            <person name="Madduluri M."/>
            <person name="Adhikary S.P."/>
            <person name="Tripathy S."/>
        </authorList>
    </citation>
    <scope>NUCLEOTIDE SEQUENCE [LARGE SCALE GENOMIC DNA]</scope>
    <source>
        <strain evidence="3 4">VB511283</strain>
    </source>
</reference>
<dbReference type="OrthoDB" id="9796738at2"/>
<dbReference type="EMBL" id="JTJC03000009">
    <property type="protein sequence ID" value="NHC37542.1"/>
    <property type="molecule type" value="Genomic_DNA"/>
</dbReference>
<name>A0A9X5EC82_9CYAN</name>
<dbReference type="InterPro" id="IPR002634">
    <property type="entry name" value="BolA"/>
</dbReference>
<dbReference type="SUPFAM" id="SSF82657">
    <property type="entry name" value="BolA-like"/>
    <property type="match status" value="1"/>
</dbReference>